<gene>
    <name evidence="1" type="ORF">LEP1GSC151_1432</name>
</gene>
<name>M3HD38_LEPIR</name>
<dbReference type="EMBL" id="AFME02000233">
    <property type="protein sequence ID" value="EMG10595.1"/>
    <property type="molecule type" value="Genomic_DNA"/>
</dbReference>
<dbReference type="BioCyc" id="LINT1001599:G11K9-3959-MONOMER"/>
<dbReference type="AlphaFoldDB" id="M3HD38"/>
<dbReference type="Proteomes" id="UP000011776">
    <property type="component" value="Unassembled WGS sequence"/>
</dbReference>
<accession>M3HD38</accession>
<proteinExistence type="predicted"/>
<reference evidence="1 2" key="1">
    <citation type="submission" date="2013-02" db="EMBL/GenBank/DDBJ databases">
        <authorList>
            <person name="Harkins D.M."/>
            <person name="Durkin A.S."/>
            <person name="Brinkac L.M."/>
            <person name="Haft D.H."/>
            <person name="Selengut J.D."/>
            <person name="Sanka R."/>
            <person name="DePew J."/>
            <person name="Purushe J."/>
            <person name="Tulsiani S.M."/>
            <person name="Graham G.C."/>
            <person name="Burns M.-A."/>
            <person name="Dohnt M.F."/>
            <person name="Smythe L.D."/>
            <person name="McKay D.B."/>
            <person name="Craig S.B."/>
            <person name="Vinetz J.M."/>
            <person name="Sutton G.G."/>
            <person name="Nierman W.C."/>
            <person name="Fouts D.E."/>
        </authorList>
    </citation>
    <scope>NUCLEOTIDE SEQUENCE [LARGE SCALE GENOMIC DNA]</scope>
    <source>
        <strain evidence="1 2">LT2186</strain>
    </source>
</reference>
<comment type="caution">
    <text evidence="1">The sequence shown here is derived from an EMBL/GenBank/DDBJ whole genome shotgun (WGS) entry which is preliminary data.</text>
</comment>
<evidence type="ECO:0000313" key="2">
    <source>
        <dbReference type="Proteomes" id="UP000011776"/>
    </source>
</evidence>
<evidence type="ECO:0000313" key="1">
    <source>
        <dbReference type="EMBL" id="EMG10595.1"/>
    </source>
</evidence>
<sequence length="69" mass="8302">MLSQTQRLTLYMDRSTDRVRNSVERFLKLSVSLYMDRSTDRVWNSVERFLKLSVSLSIWIVRQIAFETQ</sequence>
<organism evidence="1 2">
    <name type="scientific">Leptospira interrogans serovar Grippotyphosa str. LT2186</name>
    <dbReference type="NCBI Taxonomy" id="1001599"/>
    <lineage>
        <taxon>Bacteria</taxon>
        <taxon>Pseudomonadati</taxon>
        <taxon>Spirochaetota</taxon>
        <taxon>Spirochaetia</taxon>
        <taxon>Leptospirales</taxon>
        <taxon>Leptospiraceae</taxon>
        <taxon>Leptospira</taxon>
    </lineage>
</organism>
<protein>
    <submittedName>
        <fullName evidence="1">Uncharacterized protein</fullName>
    </submittedName>
</protein>